<dbReference type="InterPro" id="IPR013229">
    <property type="entry name" value="PEGA"/>
</dbReference>
<dbReference type="PROSITE" id="PS00109">
    <property type="entry name" value="PROTEIN_KINASE_TYR"/>
    <property type="match status" value="1"/>
</dbReference>
<sequence>MAEIFLARQEGKDGFARDLVVKRILPHLAADPEFTRMFRDEARLAALLSHPNVVHVYDFGSEPDVEGEVLWLAMELVRGVDLRALIVRAVEQGRAFGRSGGLPPHHAAKIVSFVCEALAHAHALRVDGRPAGVVHRDVTPSNVLVSFDGAVKLADFGIAKARTGGKSREATEHGVVKGKLAYLSPEQARGDTLDARSDLFNVGILLFESVLGEPLFPHDDFRAAKTMSAKGTIPALERVDRMPSALATVVRRALAPRPADRYADALALRADLEAYLRSGVEPTGTVELGRYVRHLFPDALEEDARAPRAAGTVAAKSSERPPPGTQPIVSGSEPPRATRRILDVPTGDELDATVVARAPAAVPLAPPTPPRGTPPSFARAPDVEPQRSSRTRIALVAGALVVTLAALAGGAMVLGAPEAPPDPPTTAPSAPPPLPPAAAATPRAPAELRVSSVPAGHPLFVDARPLGPTPAIVALEPGAHRIEIRDASGGLVASEQITVEPGEIRELTMQLPAAAATASLRVDSTPPGASVRIDGTRIGTTPLIAEVLPARHRVVLEHDGYLPAENEVELARAGEHATLSFALTPARREEPRRDPPRRGGGAASARATASGALTIATTPWSEVYLGGRHLGTTPLANVALPAGTHVITLRAPGRSPQRTTVTIRANETTRVRLEL</sequence>
<name>A0A0F6W5F8_9BACT</name>
<feature type="region of interest" description="Disordered" evidence="5">
    <location>
        <begin position="360"/>
        <end position="386"/>
    </location>
</feature>
<protein>
    <submittedName>
        <fullName evidence="7">Serine/threonine protein kinase</fullName>
    </submittedName>
</protein>
<feature type="region of interest" description="Disordered" evidence="5">
    <location>
        <begin position="585"/>
        <end position="610"/>
    </location>
</feature>
<dbReference type="Gene3D" id="1.10.510.10">
    <property type="entry name" value="Transferase(Phosphotransferase) domain 1"/>
    <property type="match status" value="1"/>
</dbReference>
<evidence type="ECO:0000313" key="8">
    <source>
        <dbReference type="Proteomes" id="UP000034883"/>
    </source>
</evidence>
<dbReference type="GO" id="GO:0005524">
    <property type="term" value="F:ATP binding"/>
    <property type="evidence" value="ECO:0007669"/>
    <property type="project" value="UniProtKB-KW"/>
</dbReference>
<dbReference type="STRING" id="927083.DB32_005060"/>
<feature type="region of interest" description="Disordered" evidence="5">
    <location>
        <begin position="303"/>
        <end position="339"/>
    </location>
</feature>
<evidence type="ECO:0000256" key="1">
    <source>
        <dbReference type="ARBA" id="ARBA00022679"/>
    </source>
</evidence>
<evidence type="ECO:0000256" key="2">
    <source>
        <dbReference type="ARBA" id="ARBA00022741"/>
    </source>
</evidence>
<feature type="compositionally biased region" description="Pro residues" evidence="5">
    <location>
        <begin position="418"/>
        <end position="436"/>
    </location>
</feature>
<dbReference type="PANTHER" id="PTHR43289">
    <property type="entry name" value="MITOGEN-ACTIVATED PROTEIN KINASE KINASE KINASE 20-RELATED"/>
    <property type="match status" value="1"/>
</dbReference>
<feature type="region of interest" description="Disordered" evidence="5">
    <location>
        <begin position="416"/>
        <end position="443"/>
    </location>
</feature>
<evidence type="ECO:0000256" key="5">
    <source>
        <dbReference type="SAM" id="MobiDB-lite"/>
    </source>
</evidence>
<evidence type="ECO:0000313" key="7">
    <source>
        <dbReference type="EMBL" id="AKF07911.1"/>
    </source>
</evidence>
<dbReference type="InterPro" id="IPR008266">
    <property type="entry name" value="Tyr_kinase_AS"/>
</dbReference>
<organism evidence="7 8">
    <name type="scientific">Sandaracinus amylolyticus</name>
    <dbReference type="NCBI Taxonomy" id="927083"/>
    <lineage>
        <taxon>Bacteria</taxon>
        <taxon>Pseudomonadati</taxon>
        <taxon>Myxococcota</taxon>
        <taxon>Polyangia</taxon>
        <taxon>Polyangiales</taxon>
        <taxon>Sandaracinaceae</taxon>
        <taxon>Sandaracinus</taxon>
    </lineage>
</organism>
<dbReference type="GO" id="GO:0004674">
    <property type="term" value="F:protein serine/threonine kinase activity"/>
    <property type="evidence" value="ECO:0007669"/>
    <property type="project" value="UniProtKB-KW"/>
</dbReference>
<keyword evidence="4" id="KW-0067">ATP-binding</keyword>
<dbReference type="InterPro" id="IPR011009">
    <property type="entry name" value="Kinase-like_dom_sf"/>
</dbReference>
<dbReference type="Pfam" id="PF00069">
    <property type="entry name" value="Pkinase"/>
    <property type="match status" value="1"/>
</dbReference>
<feature type="domain" description="Protein kinase" evidence="6">
    <location>
        <begin position="1"/>
        <end position="276"/>
    </location>
</feature>
<dbReference type="InterPro" id="IPR000719">
    <property type="entry name" value="Prot_kinase_dom"/>
</dbReference>
<gene>
    <name evidence="7" type="ORF">DB32_005060</name>
</gene>
<dbReference type="Pfam" id="PF08308">
    <property type="entry name" value="PEGA"/>
    <property type="match status" value="3"/>
</dbReference>
<dbReference type="PANTHER" id="PTHR43289:SF6">
    <property type="entry name" value="SERINE_THREONINE-PROTEIN KINASE NEKL-3"/>
    <property type="match status" value="1"/>
</dbReference>
<proteinExistence type="predicted"/>
<dbReference type="Proteomes" id="UP000034883">
    <property type="component" value="Chromosome"/>
</dbReference>
<dbReference type="SUPFAM" id="SSF56112">
    <property type="entry name" value="Protein kinase-like (PK-like)"/>
    <property type="match status" value="1"/>
</dbReference>
<evidence type="ECO:0000256" key="4">
    <source>
        <dbReference type="ARBA" id="ARBA00022840"/>
    </source>
</evidence>
<dbReference type="EMBL" id="CP011125">
    <property type="protein sequence ID" value="AKF07911.1"/>
    <property type="molecule type" value="Genomic_DNA"/>
</dbReference>
<feature type="compositionally biased region" description="Pro residues" evidence="5">
    <location>
        <begin position="364"/>
        <end position="373"/>
    </location>
</feature>
<dbReference type="Gene3D" id="3.30.200.20">
    <property type="entry name" value="Phosphorylase Kinase, domain 1"/>
    <property type="match status" value="1"/>
</dbReference>
<dbReference type="CDD" id="cd14014">
    <property type="entry name" value="STKc_PknB_like"/>
    <property type="match status" value="1"/>
</dbReference>
<accession>A0A0F6W5F8</accession>
<reference evidence="7 8" key="1">
    <citation type="submission" date="2015-03" db="EMBL/GenBank/DDBJ databases">
        <title>Genome assembly of Sandaracinus amylolyticus DSM 53668.</title>
        <authorList>
            <person name="Sharma G."/>
            <person name="Subramanian S."/>
        </authorList>
    </citation>
    <scope>NUCLEOTIDE SEQUENCE [LARGE SCALE GENOMIC DNA]</scope>
    <source>
        <strain evidence="7 8">DSM 53668</strain>
    </source>
</reference>
<keyword evidence="8" id="KW-1185">Reference proteome</keyword>
<keyword evidence="7" id="KW-0723">Serine/threonine-protein kinase</keyword>
<evidence type="ECO:0000259" key="6">
    <source>
        <dbReference type="PROSITE" id="PS50011"/>
    </source>
</evidence>
<evidence type="ECO:0000256" key="3">
    <source>
        <dbReference type="ARBA" id="ARBA00022777"/>
    </source>
</evidence>
<dbReference type="KEGG" id="samy:DB32_005060"/>
<dbReference type="PROSITE" id="PS50011">
    <property type="entry name" value="PROTEIN_KINASE_DOM"/>
    <property type="match status" value="1"/>
</dbReference>
<keyword evidence="2" id="KW-0547">Nucleotide-binding</keyword>
<keyword evidence="1" id="KW-0808">Transferase</keyword>
<dbReference type="AlphaFoldDB" id="A0A0F6W5F8"/>
<keyword evidence="3 7" id="KW-0418">Kinase</keyword>
<feature type="compositionally biased region" description="Basic and acidic residues" evidence="5">
    <location>
        <begin position="586"/>
        <end position="597"/>
    </location>
</feature>